<dbReference type="Gene3D" id="1.20.1600.10">
    <property type="entry name" value="Outer membrane efflux proteins (OEP)"/>
    <property type="match status" value="1"/>
</dbReference>
<evidence type="ECO:0000256" key="4">
    <source>
        <dbReference type="SAM" id="Coils"/>
    </source>
</evidence>
<dbReference type="Proteomes" id="UP000682811">
    <property type="component" value="Unassembled WGS sequence"/>
</dbReference>
<organism evidence="7 8">
    <name type="scientific">Paenibacillus azoreducens</name>
    <dbReference type="NCBI Taxonomy" id="116718"/>
    <lineage>
        <taxon>Bacteria</taxon>
        <taxon>Bacillati</taxon>
        <taxon>Bacillota</taxon>
        <taxon>Bacilli</taxon>
        <taxon>Bacillales</taxon>
        <taxon>Paenibacillaceae</taxon>
        <taxon>Paenibacillus</taxon>
    </lineage>
</organism>
<dbReference type="EMBL" id="BORT01000019">
    <property type="protein sequence ID" value="GIO49149.1"/>
    <property type="molecule type" value="Genomic_DNA"/>
</dbReference>
<dbReference type="NCBIfam" id="TIGR01730">
    <property type="entry name" value="RND_mfp"/>
    <property type="match status" value="1"/>
</dbReference>
<protein>
    <recommendedName>
        <fullName evidence="6">YknX-like beta-barrel domain-containing protein</fullName>
    </recommendedName>
</protein>
<keyword evidence="3 4" id="KW-0175">Coiled coil</keyword>
<proteinExistence type="inferred from homology"/>
<dbReference type="Gene3D" id="2.40.30.170">
    <property type="match status" value="1"/>
</dbReference>
<evidence type="ECO:0000256" key="3">
    <source>
        <dbReference type="ARBA" id="ARBA00023054"/>
    </source>
</evidence>
<dbReference type="PRINTS" id="PR01490">
    <property type="entry name" value="RTXTOXIND"/>
</dbReference>
<name>A0A920CTF2_9BACL</name>
<evidence type="ECO:0000256" key="1">
    <source>
        <dbReference type="ARBA" id="ARBA00004196"/>
    </source>
</evidence>
<dbReference type="SUPFAM" id="SSF56954">
    <property type="entry name" value="Outer membrane efflux proteins (OEP)"/>
    <property type="match status" value="1"/>
</dbReference>
<evidence type="ECO:0000256" key="5">
    <source>
        <dbReference type="SAM" id="Phobius"/>
    </source>
</evidence>
<dbReference type="GO" id="GO:0015562">
    <property type="term" value="F:efflux transmembrane transporter activity"/>
    <property type="evidence" value="ECO:0007669"/>
    <property type="project" value="InterPro"/>
</dbReference>
<dbReference type="Gene3D" id="2.40.420.20">
    <property type="match status" value="1"/>
</dbReference>
<dbReference type="InterPro" id="IPR050465">
    <property type="entry name" value="UPF0194_transport"/>
</dbReference>
<dbReference type="InterPro" id="IPR058636">
    <property type="entry name" value="Beta-barrel_YknX"/>
</dbReference>
<comment type="similarity">
    <text evidence="2">Belongs to the membrane fusion protein (MFP) (TC 8.A.1) family.</text>
</comment>
<dbReference type="Pfam" id="PF25990">
    <property type="entry name" value="Beta-barrel_YknX"/>
    <property type="match status" value="1"/>
</dbReference>
<dbReference type="SUPFAM" id="SSF111369">
    <property type="entry name" value="HlyD-like secretion proteins"/>
    <property type="match status" value="1"/>
</dbReference>
<accession>A0A920CTF2</accession>
<feature type="coiled-coil region" evidence="4">
    <location>
        <begin position="168"/>
        <end position="295"/>
    </location>
</feature>
<feature type="transmembrane region" description="Helical" evidence="5">
    <location>
        <begin position="21"/>
        <end position="40"/>
    </location>
</feature>
<evidence type="ECO:0000259" key="6">
    <source>
        <dbReference type="Pfam" id="PF25990"/>
    </source>
</evidence>
<comment type="subcellular location">
    <subcellularLocation>
        <location evidence="1">Cell envelope</location>
    </subcellularLocation>
</comment>
<dbReference type="GO" id="GO:0016020">
    <property type="term" value="C:membrane"/>
    <property type="evidence" value="ECO:0007669"/>
    <property type="project" value="InterPro"/>
</dbReference>
<dbReference type="Gene3D" id="2.40.50.100">
    <property type="match status" value="1"/>
</dbReference>
<evidence type="ECO:0000313" key="7">
    <source>
        <dbReference type="EMBL" id="GIO49149.1"/>
    </source>
</evidence>
<evidence type="ECO:0000256" key="2">
    <source>
        <dbReference type="ARBA" id="ARBA00009477"/>
    </source>
</evidence>
<dbReference type="PANTHER" id="PTHR32347">
    <property type="entry name" value="EFFLUX SYSTEM COMPONENT YKNX-RELATED"/>
    <property type="match status" value="1"/>
</dbReference>
<reference evidence="7 8" key="1">
    <citation type="submission" date="2021-03" db="EMBL/GenBank/DDBJ databases">
        <title>Antimicrobial resistance genes in bacteria isolated from Japanese honey, and their potential for conferring macrolide and lincosamide resistance in the American foulbrood pathogen Paenibacillus larvae.</title>
        <authorList>
            <person name="Okamoto M."/>
            <person name="Kumagai M."/>
            <person name="Kanamori H."/>
            <person name="Takamatsu D."/>
        </authorList>
    </citation>
    <scope>NUCLEOTIDE SEQUENCE [LARGE SCALE GENOMIC DNA]</scope>
    <source>
        <strain evidence="7 8">J34TS1</strain>
    </source>
</reference>
<dbReference type="InterPro" id="IPR006143">
    <property type="entry name" value="RND_pump_MFP"/>
</dbReference>
<comment type="caution">
    <text evidence="7">The sequence shown here is derived from an EMBL/GenBank/DDBJ whole genome shotgun (WGS) entry which is preliminary data.</text>
</comment>
<keyword evidence="8" id="KW-1185">Reference proteome</keyword>
<sequence>MLEIDDNQSLTTLRRQRRKRWIWIVAAIVLLCGIGIFIYFEKAPKPVEAPPNETVKVEQGDVTDTHNVAGVVQATKEVNLNFTSAGTSKLIKVNVKAGDSVKAGQILAQLDDSEAKMQIKSAESNLEIVKAKLVEVKKGAKPSEIETQKENVLKAKMALDSVNDPFALKEAENQKAAAKANLDKAKQALSEPGENAALKEAEQQIAAAKSNLDKSQKEYDDQSYLFGLGAVSLNETTEAERNLEKAKIEHTNAELQYAKAQTALQDALDKAQKEYDNAELQYEKTVTKGKQAEEEAELSYQSALKGLKNVEAPPEVSAVMSAEAAVQQAEADLKQKKSELSKLQITAPWDGLILKVNGDVGTSPTAPFIVMNNSNSNQLKVLAKVDETEIAKMKTGLKAVMRTDSYPDKEYEGKITFVSPQAVTDSGVTTYSVELSIQDPEGTLKTGMNMQISVELATHNNVMYIPLAALQSEGGQDGVYLASDPAHPENYTFQPVEIGIYTTDRVEIKSGVKKGATVVIPAVPPAENADFGVPVG</sequence>
<keyword evidence="5" id="KW-1133">Transmembrane helix</keyword>
<feature type="coiled-coil region" evidence="4">
    <location>
        <begin position="319"/>
        <end position="346"/>
    </location>
</feature>
<dbReference type="AlphaFoldDB" id="A0A920CTF2"/>
<gene>
    <name evidence="7" type="ORF">J34TS1_39140</name>
</gene>
<feature type="domain" description="YknX-like beta-barrel" evidence="6">
    <location>
        <begin position="379"/>
        <end position="454"/>
    </location>
</feature>
<keyword evidence="5" id="KW-0812">Transmembrane</keyword>
<dbReference type="GO" id="GO:0030313">
    <property type="term" value="C:cell envelope"/>
    <property type="evidence" value="ECO:0007669"/>
    <property type="project" value="UniProtKB-SubCell"/>
</dbReference>
<evidence type="ECO:0000313" key="8">
    <source>
        <dbReference type="Proteomes" id="UP000682811"/>
    </source>
</evidence>
<keyword evidence="5" id="KW-0472">Membrane</keyword>